<feature type="signal peptide" evidence="18">
    <location>
        <begin position="1"/>
        <end position="17"/>
    </location>
</feature>
<evidence type="ECO:0000256" key="4">
    <source>
        <dbReference type="ARBA" id="ARBA00022729"/>
    </source>
</evidence>
<evidence type="ECO:0000313" key="20">
    <source>
        <dbReference type="EMBL" id="ATZ51037.1"/>
    </source>
</evidence>
<evidence type="ECO:0000256" key="14">
    <source>
        <dbReference type="ARBA" id="ARBA00041472"/>
    </source>
</evidence>
<keyword evidence="3" id="KW-0964">Secreted</keyword>
<evidence type="ECO:0000256" key="8">
    <source>
        <dbReference type="ARBA" id="ARBA00023295"/>
    </source>
</evidence>
<organism evidence="20 21">
    <name type="scientific">Botryotinia fuckeliana (strain B05.10)</name>
    <name type="common">Noble rot fungus</name>
    <name type="synonym">Botrytis cinerea</name>
    <dbReference type="NCBI Taxonomy" id="332648"/>
    <lineage>
        <taxon>Eukaryota</taxon>
        <taxon>Fungi</taxon>
        <taxon>Dikarya</taxon>
        <taxon>Ascomycota</taxon>
        <taxon>Pezizomycotina</taxon>
        <taxon>Leotiomycetes</taxon>
        <taxon>Helotiales</taxon>
        <taxon>Sclerotiniaceae</taxon>
        <taxon>Botrytis</taxon>
    </lineage>
</organism>
<evidence type="ECO:0000256" key="5">
    <source>
        <dbReference type="ARBA" id="ARBA00022801"/>
    </source>
</evidence>
<dbReference type="GO" id="GO:0004338">
    <property type="term" value="F:glucan exo-1,3-beta-glucosidase activity"/>
    <property type="evidence" value="ECO:0007669"/>
    <property type="project" value="TreeGrafter"/>
</dbReference>
<dbReference type="AlphaFoldDB" id="A0A384JKY0"/>
<dbReference type="EMBL" id="CP009810">
    <property type="protein sequence ID" value="ATZ51037.1"/>
    <property type="molecule type" value="Genomic_DNA"/>
</dbReference>
<dbReference type="GO" id="GO:0009251">
    <property type="term" value="P:glucan catabolic process"/>
    <property type="evidence" value="ECO:0007669"/>
    <property type="project" value="TreeGrafter"/>
</dbReference>
<dbReference type="VEuPathDB" id="FungiDB:Bcin06g04830"/>
<feature type="domain" description="Glycoside hydrolase family 5" evidence="19">
    <location>
        <begin position="100"/>
        <end position="383"/>
    </location>
</feature>
<dbReference type="Gene3D" id="3.20.20.80">
    <property type="entry name" value="Glycosidases"/>
    <property type="match status" value="1"/>
</dbReference>
<keyword evidence="4 18" id="KW-0732">Signal</keyword>
<dbReference type="PANTHER" id="PTHR31297">
    <property type="entry name" value="GLUCAN ENDO-1,6-BETA-GLUCOSIDASE B"/>
    <property type="match status" value="1"/>
</dbReference>
<dbReference type="InterPro" id="IPR050386">
    <property type="entry name" value="Glycosyl_hydrolase_5"/>
</dbReference>
<keyword evidence="7" id="KW-0119">Carbohydrate metabolism</keyword>
<dbReference type="GO" id="GO:0009986">
    <property type="term" value="C:cell surface"/>
    <property type="evidence" value="ECO:0007669"/>
    <property type="project" value="TreeGrafter"/>
</dbReference>
<dbReference type="Pfam" id="PF00150">
    <property type="entry name" value="Cellulase"/>
    <property type="match status" value="1"/>
</dbReference>
<keyword evidence="10" id="KW-0624">Polysaccharide degradation</keyword>
<evidence type="ECO:0000256" key="10">
    <source>
        <dbReference type="ARBA" id="ARBA00023326"/>
    </source>
</evidence>
<protein>
    <recommendedName>
        <fullName evidence="13">glucan endo-1,6-beta-glucosidase</fullName>
        <ecNumber evidence="13">3.2.1.75</ecNumber>
    </recommendedName>
    <alternativeName>
        <fullName evidence="15">Beta-1,6-glucanase B</fullName>
    </alternativeName>
    <alternativeName>
        <fullName evidence="14">Endo-1,6-beta-D-glucanase B</fullName>
    </alternativeName>
    <alternativeName>
        <fullName evidence="16">Endo-1,6-beta-glucanase B</fullName>
    </alternativeName>
</protein>
<name>A0A384JKY0_BOTFB</name>
<evidence type="ECO:0000256" key="6">
    <source>
        <dbReference type="ARBA" id="ARBA00023180"/>
    </source>
</evidence>
<evidence type="ECO:0000256" key="12">
    <source>
        <dbReference type="ARBA" id="ARBA00037628"/>
    </source>
</evidence>
<evidence type="ECO:0000256" key="11">
    <source>
        <dbReference type="ARBA" id="ARBA00036633"/>
    </source>
</evidence>
<evidence type="ECO:0000256" key="9">
    <source>
        <dbReference type="ARBA" id="ARBA00023316"/>
    </source>
</evidence>
<dbReference type="RefSeq" id="XP_001559201.1">
    <property type="nucleotide sequence ID" value="XM_001559151.2"/>
</dbReference>
<feature type="chain" id="PRO_5016905090" description="glucan endo-1,6-beta-glucosidase" evidence="18">
    <location>
        <begin position="18"/>
        <end position="417"/>
    </location>
</feature>
<keyword evidence="5 17" id="KW-0378">Hydrolase</keyword>
<comment type="subcellular location">
    <subcellularLocation>
        <location evidence="1">Secreted</location>
    </subcellularLocation>
</comment>
<evidence type="ECO:0000256" key="15">
    <source>
        <dbReference type="ARBA" id="ARBA00042025"/>
    </source>
</evidence>
<keyword evidence="21" id="KW-1185">Reference proteome</keyword>
<evidence type="ECO:0000256" key="16">
    <source>
        <dbReference type="ARBA" id="ARBA00043257"/>
    </source>
</evidence>
<reference evidence="20 21" key="3">
    <citation type="journal article" date="2017" name="Mol. Plant Pathol.">
        <title>A gapless genome sequence of the fungus Botrytis cinerea.</title>
        <authorList>
            <person name="Van Kan J.A."/>
            <person name="Stassen J.H."/>
            <person name="Mosbach A."/>
            <person name="Van Der Lee T.A."/>
            <person name="Faino L."/>
            <person name="Farmer A.D."/>
            <person name="Papasotiriou D.G."/>
            <person name="Zhou S."/>
            <person name="Seidl M.F."/>
            <person name="Cottam E."/>
            <person name="Edel D."/>
            <person name="Hahn M."/>
            <person name="Schwartz D.C."/>
            <person name="Dietrich R.A."/>
            <person name="Widdison S."/>
            <person name="Scalliet G."/>
        </authorList>
    </citation>
    <scope>NUCLEOTIDE SEQUENCE [LARGE SCALE GENOMIC DNA]</scope>
    <source>
        <strain evidence="20 21">B05.10</strain>
    </source>
</reference>
<dbReference type="GeneID" id="5439825"/>
<comment type="similarity">
    <text evidence="2 17">Belongs to the glycosyl hydrolase 5 (cellulase A) family.</text>
</comment>
<evidence type="ECO:0000256" key="18">
    <source>
        <dbReference type="SAM" id="SignalP"/>
    </source>
</evidence>
<evidence type="ECO:0000256" key="2">
    <source>
        <dbReference type="ARBA" id="ARBA00005641"/>
    </source>
</evidence>
<dbReference type="GO" id="GO:0046557">
    <property type="term" value="F:glucan endo-1,6-beta-glucosidase activity"/>
    <property type="evidence" value="ECO:0007669"/>
    <property type="project" value="UniProtKB-EC"/>
</dbReference>
<accession>A0A384JKY0</accession>
<keyword evidence="6" id="KW-0325">Glycoprotein</keyword>
<keyword evidence="9" id="KW-0961">Cell wall biogenesis/degradation</keyword>
<sequence>MYISTLLTALLACTVSAWMPGGEKDLRSEDGVSLFNPEAKHPTARRWTAASGKIRGVNLGSLFVFEPWIAENAWSAMGCGPYQSEFDCVVGLGQAKANAAFQNHWKTWINANDIAQMASFGINTIRIPVGYWMMESLVYADSEHFPQGGFQYLERICNAAANAGFFIIIDMHGAPGAQVAKNPDSGQYASTPGFYADYQYARGVKFLSWLTTNIHKNPAFRNVGMIGIVNEPVQDAGQAASMISQFYPAAYKAIRDAEAAAGVKANNYLHVQAMDQGWGSGDPNAGLTGGVSLAYDEHRYLKWSTVATSQTAYLQSSCTYNPVSSTGGPTVVGEFSLSPPDNVQDTAGWTTSTQGAFYKKWFEAQVMGYENHALGWIFWTWKAQLNDYRWSYLDAVNAGVIPKDLNSVAGSGACNGF</sequence>
<dbReference type="SUPFAM" id="SSF51445">
    <property type="entry name" value="(Trans)glycosidases"/>
    <property type="match status" value="1"/>
</dbReference>
<dbReference type="GO" id="GO:0071555">
    <property type="term" value="P:cell wall organization"/>
    <property type="evidence" value="ECO:0007669"/>
    <property type="project" value="UniProtKB-KW"/>
</dbReference>
<comment type="function">
    <text evidence="12">Beta-glucanases participate in the metabolism of beta-glucan, the main structural component of the cell wall. Acts on lutean, pustulan and 1,6-oligo-beta-D-glucosides.</text>
</comment>
<evidence type="ECO:0000256" key="13">
    <source>
        <dbReference type="ARBA" id="ARBA00038935"/>
    </source>
</evidence>
<proteinExistence type="inferred from homology"/>
<dbReference type="Proteomes" id="UP000001798">
    <property type="component" value="Chromosome 6"/>
</dbReference>
<reference evidence="20 21" key="2">
    <citation type="journal article" date="2012" name="Eukaryot. Cell">
        <title>Genome update of Botrytis cinerea strains B05.10 and T4.</title>
        <authorList>
            <person name="Staats M."/>
            <person name="van Kan J.A."/>
        </authorList>
    </citation>
    <scope>NUCLEOTIDE SEQUENCE [LARGE SCALE GENOMIC DNA]</scope>
    <source>
        <strain evidence="20 21">B05.10</strain>
    </source>
</reference>
<evidence type="ECO:0000256" key="17">
    <source>
        <dbReference type="RuleBase" id="RU361153"/>
    </source>
</evidence>
<dbReference type="InterPro" id="IPR017853">
    <property type="entry name" value="GH"/>
</dbReference>
<dbReference type="PANTHER" id="PTHR31297:SF39">
    <property type="entry name" value="GLUCAN ENDO-1,6-BETA-GLUCOSIDASE B"/>
    <property type="match status" value="1"/>
</dbReference>
<dbReference type="EC" id="3.2.1.75" evidence="13"/>
<keyword evidence="8 17" id="KW-0326">Glycosidase</keyword>
<comment type="catalytic activity">
    <reaction evidence="11">
        <text>Random hydrolysis of (1-&gt;6)-linkages in (1-&gt;6)-beta-D-glucans.</text>
        <dbReference type="EC" id="3.2.1.75"/>
    </reaction>
</comment>
<reference evidence="20 21" key="1">
    <citation type="journal article" date="2011" name="PLoS Genet.">
        <title>Genomic analysis of the necrotrophic fungal pathogens Sclerotinia sclerotiorum and Botrytis cinerea.</title>
        <authorList>
            <person name="Amselem J."/>
            <person name="Cuomo C.A."/>
            <person name="van Kan J.A."/>
            <person name="Viaud M."/>
            <person name="Benito E.P."/>
            <person name="Couloux A."/>
            <person name="Coutinho P.M."/>
            <person name="de Vries R.P."/>
            <person name="Dyer P.S."/>
            <person name="Fillinger S."/>
            <person name="Fournier E."/>
            <person name="Gout L."/>
            <person name="Hahn M."/>
            <person name="Kohn L."/>
            <person name="Lapalu N."/>
            <person name="Plummer K.M."/>
            <person name="Pradier J.M."/>
            <person name="Quevillon E."/>
            <person name="Sharon A."/>
            <person name="Simon A."/>
            <person name="ten Have A."/>
            <person name="Tudzynski B."/>
            <person name="Tudzynski P."/>
            <person name="Wincker P."/>
            <person name="Andrew M."/>
            <person name="Anthouard V."/>
            <person name="Beever R.E."/>
            <person name="Beffa R."/>
            <person name="Benoit I."/>
            <person name="Bouzid O."/>
            <person name="Brault B."/>
            <person name="Chen Z."/>
            <person name="Choquer M."/>
            <person name="Collemare J."/>
            <person name="Cotton P."/>
            <person name="Danchin E.G."/>
            <person name="Da Silva C."/>
            <person name="Gautier A."/>
            <person name="Giraud C."/>
            <person name="Giraud T."/>
            <person name="Gonzalez C."/>
            <person name="Grossetete S."/>
            <person name="Guldener U."/>
            <person name="Henrissat B."/>
            <person name="Howlett B.J."/>
            <person name="Kodira C."/>
            <person name="Kretschmer M."/>
            <person name="Lappartient A."/>
            <person name="Leroch M."/>
            <person name="Levis C."/>
            <person name="Mauceli E."/>
            <person name="Neuveglise C."/>
            <person name="Oeser B."/>
            <person name="Pearson M."/>
            <person name="Poulain J."/>
            <person name="Poussereau N."/>
            <person name="Quesneville H."/>
            <person name="Rascle C."/>
            <person name="Schumacher J."/>
            <person name="Segurens B."/>
            <person name="Sexton A."/>
            <person name="Silva E."/>
            <person name="Sirven C."/>
            <person name="Soanes D.M."/>
            <person name="Talbot N.J."/>
            <person name="Templeton M."/>
            <person name="Yandava C."/>
            <person name="Yarden O."/>
            <person name="Zeng Q."/>
            <person name="Rollins J.A."/>
            <person name="Lebrun M.H."/>
            <person name="Dickman M."/>
        </authorList>
    </citation>
    <scope>NUCLEOTIDE SEQUENCE [LARGE SCALE GENOMIC DNA]</scope>
    <source>
        <strain evidence="20 21">B05.10</strain>
    </source>
</reference>
<dbReference type="KEGG" id="bfu:BCIN_06g04830"/>
<gene>
    <name evidence="20" type="ORF">BCIN_06g04830</name>
</gene>
<dbReference type="InterPro" id="IPR001547">
    <property type="entry name" value="Glyco_hydro_5"/>
</dbReference>
<evidence type="ECO:0000259" key="19">
    <source>
        <dbReference type="Pfam" id="PF00150"/>
    </source>
</evidence>
<evidence type="ECO:0000313" key="21">
    <source>
        <dbReference type="Proteomes" id="UP000001798"/>
    </source>
</evidence>
<dbReference type="FunFam" id="3.20.20.80:FF:000269">
    <property type="entry name" value="Probable glucan endo-1,6-beta-glucosidase B"/>
    <property type="match status" value="1"/>
</dbReference>
<evidence type="ECO:0000256" key="7">
    <source>
        <dbReference type="ARBA" id="ARBA00023277"/>
    </source>
</evidence>
<dbReference type="GO" id="GO:0005576">
    <property type="term" value="C:extracellular region"/>
    <property type="evidence" value="ECO:0007669"/>
    <property type="project" value="UniProtKB-SubCell"/>
</dbReference>
<evidence type="ECO:0000256" key="1">
    <source>
        <dbReference type="ARBA" id="ARBA00004613"/>
    </source>
</evidence>
<dbReference type="OrthoDB" id="1887033at2759"/>
<dbReference type="OMA" id="WMLPAEW"/>
<evidence type="ECO:0000256" key="3">
    <source>
        <dbReference type="ARBA" id="ARBA00022525"/>
    </source>
</evidence>